<evidence type="ECO:0000256" key="2">
    <source>
        <dbReference type="ARBA" id="ARBA00023315"/>
    </source>
</evidence>
<evidence type="ECO:0000256" key="1">
    <source>
        <dbReference type="ARBA" id="ARBA00022679"/>
    </source>
</evidence>
<dbReference type="PANTHER" id="PTHR43800:SF1">
    <property type="entry name" value="PEPTIDYL-LYSINE N-ACETYLTRANSFERASE YJAB"/>
    <property type="match status" value="1"/>
</dbReference>
<keyword evidence="2" id="KW-0012">Acyltransferase</keyword>
<dbReference type="Pfam" id="PF13508">
    <property type="entry name" value="Acetyltransf_7"/>
    <property type="match status" value="1"/>
</dbReference>
<dbReference type="Gene3D" id="3.40.630.30">
    <property type="match status" value="1"/>
</dbReference>
<dbReference type="GO" id="GO:0016747">
    <property type="term" value="F:acyltransferase activity, transferring groups other than amino-acyl groups"/>
    <property type="evidence" value="ECO:0007669"/>
    <property type="project" value="InterPro"/>
</dbReference>
<dbReference type="Proteomes" id="UP000234626">
    <property type="component" value="Unassembled WGS sequence"/>
</dbReference>
<dbReference type="AlphaFoldDB" id="A0A2N5ENB9"/>
<protein>
    <submittedName>
        <fullName evidence="4">GNAT family N-acetyltransferase</fullName>
    </submittedName>
</protein>
<feature type="domain" description="N-acetyltransferase" evidence="3">
    <location>
        <begin position="1"/>
        <end position="144"/>
    </location>
</feature>
<name>A0A2N5ENB9_9GAMM</name>
<evidence type="ECO:0000313" key="5">
    <source>
        <dbReference type="Proteomes" id="UP000234626"/>
    </source>
</evidence>
<dbReference type="CDD" id="cd04301">
    <property type="entry name" value="NAT_SF"/>
    <property type="match status" value="1"/>
</dbReference>
<evidence type="ECO:0000313" key="4">
    <source>
        <dbReference type="EMBL" id="PLR50175.1"/>
    </source>
</evidence>
<evidence type="ECO:0000259" key="3">
    <source>
        <dbReference type="PROSITE" id="PS51186"/>
    </source>
</evidence>
<sequence>MTIRVAHASDYDEIVRLWEASVRASHDFLSENAIAELRVNIARDYLPVLRVHRFLDAAGVMQGFVADAGDKIEMLFIAPDARGTGIGKALLTFALSLGCRWVDVNEQNPHALHFYQKMGFEITGRSPLDGQGNPFPLLHMQHPG</sequence>
<dbReference type="EMBL" id="PJZK01000008">
    <property type="protein sequence ID" value="PLR50175.1"/>
    <property type="molecule type" value="Genomic_DNA"/>
</dbReference>
<dbReference type="RefSeq" id="WP_101834677.1">
    <property type="nucleotide sequence ID" value="NZ_PJZG01000024.1"/>
</dbReference>
<keyword evidence="5" id="KW-1185">Reference proteome</keyword>
<organism evidence="4 5">
    <name type="scientific">Chimaeribacter arupi</name>
    <dbReference type="NCBI Taxonomy" id="2060066"/>
    <lineage>
        <taxon>Bacteria</taxon>
        <taxon>Pseudomonadati</taxon>
        <taxon>Pseudomonadota</taxon>
        <taxon>Gammaproteobacteria</taxon>
        <taxon>Enterobacterales</taxon>
        <taxon>Yersiniaceae</taxon>
        <taxon>Chimaeribacter</taxon>
    </lineage>
</organism>
<keyword evidence="1 4" id="KW-0808">Transferase</keyword>
<dbReference type="PROSITE" id="PS51186">
    <property type="entry name" value="GNAT"/>
    <property type="match status" value="1"/>
</dbReference>
<gene>
    <name evidence="4" type="ORF">CYR34_09745</name>
</gene>
<comment type="caution">
    <text evidence="4">The sequence shown here is derived from an EMBL/GenBank/DDBJ whole genome shotgun (WGS) entry which is preliminary data.</text>
</comment>
<proteinExistence type="predicted"/>
<dbReference type="SUPFAM" id="SSF55729">
    <property type="entry name" value="Acyl-CoA N-acyltransferases (Nat)"/>
    <property type="match status" value="1"/>
</dbReference>
<dbReference type="OrthoDB" id="9789605at2"/>
<dbReference type="InterPro" id="IPR016181">
    <property type="entry name" value="Acyl_CoA_acyltransferase"/>
</dbReference>
<reference evidence="4 5" key="1">
    <citation type="submission" date="2017-12" db="EMBL/GenBank/DDBJ databases">
        <title>Characterization of six clinical isolates of Enterochimera gen. nov., a novel genus of the Yersiniaciae family and the three species Enterochimera arupensis sp. nov., Enterochimera coloradensis sp. nov, and Enterochimera californica sp. nov.</title>
        <authorList>
            <person name="Rossi A."/>
            <person name="Fisher M."/>
        </authorList>
    </citation>
    <scope>NUCLEOTIDE SEQUENCE [LARGE SCALE GENOMIC DNA]</scope>
    <source>
        <strain evidence="4 5">2016Iso1</strain>
    </source>
</reference>
<dbReference type="PANTHER" id="PTHR43800">
    <property type="entry name" value="PEPTIDYL-LYSINE N-ACETYLTRANSFERASE YJAB"/>
    <property type="match status" value="1"/>
</dbReference>
<dbReference type="InterPro" id="IPR000182">
    <property type="entry name" value="GNAT_dom"/>
</dbReference>
<accession>A0A2N5ENB9</accession>